<keyword evidence="5 7" id="KW-0627">Porphyrin biosynthesis</keyword>
<evidence type="ECO:0000313" key="11">
    <source>
        <dbReference type="EMBL" id="MBL7631420.1"/>
    </source>
</evidence>
<dbReference type="PRINTS" id="PR00151">
    <property type="entry name" value="PORPHBDMNASE"/>
</dbReference>
<dbReference type="SUPFAM" id="SSF54782">
    <property type="entry name" value="Porphobilinogen deaminase (hydroxymethylbilane synthase), C-terminal domain"/>
    <property type="match status" value="1"/>
</dbReference>
<evidence type="ECO:0000259" key="9">
    <source>
        <dbReference type="Pfam" id="PF01379"/>
    </source>
</evidence>
<dbReference type="PANTHER" id="PTHR11557">
    <property type="entry name" value="PORPHOBILINOGEN DEAMINASE"/>
    <property type="match status" value="1"/>
</dbReference>
<evidence type="ECO:0000313" key="12">
    <source>
        <dbReference type="Proteomes" id="UP000604475"/>
    </source>
</evidence>
<sequence>MSFASLAAGELALAAPGPVPGARRARLRLGTRRSALALAQSGMMADELRARLGVEVELVHVVTEGDRNRAALSQIGGTGVFVSALRDALLAGEIDLAVHSLKDLPTAAPAGIALAAVPPREDVRDVLVSPTGRTLAELGPGARVGTGSPRRAAQLLALGLGLEVVPIRGNVDTRIKKAIDGEVDAVVLARAGLARLDRLDAVTEILEPEVMLPAPGQGALAIECLAAATAPAGLTTGCPVVPDGNVTGVGGAATGGSGVGAPLAELLRFVLDDAPSSVAVRAERAFLAAIEAGCTAPVGALARLTPVAGGAAAARGQNSVGERSRRHDVDSADQDLAGPGGVAVGAGELRLRAVVASPDGRTVLRRELTGPTADPEALGKRLADDLLSAGAHTLMGTR</sequence>
<evidence type="ECO:0000256" key="3">
    <source>
        <dbReference type="ARBA" id="ARBA00011245"/>
    </source>
</evidence>
<comment type="miscellaneous">
    <text evidence="7">The porphobilinogen subunits are added to the dipyrromethane group.</text>
</comment>
<gene>
    <name evidence="7 11" type="primary">hemC</name>
    <name evidence="11" type="ORF">I7412_30535</name>
</gene>
<reference evidence="11" key="1">
    <citation type="submission" date="2020-12" db="EMBL/GenBank/DDBJ databases">
        <title>Genomic characterization of non-nitrogen-fixing Frankia strains.</title>
        <authorList>
            <person name="Carlos-Shanley C."/>
            <person name="Guerra T."/>
            <person name="Hahn D."/>
        </authorList>
    </citation>
    <scope>NUCLEOTIDE SEQUENCE</scope>
    <source>
        <strain evidence="11">CN6</strain>
    </source>
</reference>
<dbReference type="InterPro" id="IPR022417">
    <property type="entry name" value="Porphobilin_deaminase_N"/>
</dbReference>
<dbReference type="Gene3D" id="3.30.160.40">
    <property type="entry name" value="Porphobilinogen deaminase, C-terminal domain"/>
    <property type="match status" value="1"/>
</dbReference>
<feature type="domain" description="Porphobilinogen deaminase C-terminal" evidence="10">
    <location>
        <begin position="279"/>
        <end position="305"/>
    </location>
</feature>
<organism evidence="11 12">
    <name type="scientific">Frankia nepalensis</name>
    <dbReference type="NCBI Taxonomy" id="1836974"/>
    <lineage>
        <taxon>Bacteria</taxon>
        <taxon>Bacillati</taxon>
        <taxon>Actinomycetota</taxon>
        <taxon>Actinomycetes</taxon>
        <taxon>Frankiales</taxon>
        <taxon>Frankiaceae</taxon>
        <taxon>Frankia</taxon>
    </lineage>
</organism>
<evidence type="ECO:0000256" key="6">
    <source>
        <dbReference type="ARBA" id="ARBA00048169"/>
    </source>
</evidence>
<dbReference type="InterPro" id="IPR036803">
    <property type="entry name" value="Porphobilinogen_deaminase_C_sf"/>
</dbReference>
<dbReference type="FunFam" id="3.40.190.10:FF:000005">
    <property type="entry name" value="Porphobilinogen deaminase"/>
    <property type="match status" value="1"/>
</dbReference>
<dbReference type="InterPro" id="IPR000860">
    <property type="entry name" value="HemC"/>
</dbReference>
<evidence type="ECO:0000256" key="8">
    <source>
        <dbReference type="SAM" id="MobiDB-lite"/>
    </source>
</evidence>
<evidence type="ECO:0000256" key="4">
    <source>
        <dbReference type="ARBA" id="ARBA00022679"/>
    </source>
</evidence>
<dbReference type="NCBIfam" id="TIGR00212">
    <property type="entry name" value="hemC"/>
    <property type="match status" value="1"/>
</dbReference>
<accession>A0A937RM45</accession>
<dbReference type="Proteomes" id="UP000604475">
    <property type="component" value="Unassembled WGS sequence"/>
</dbReference>
<dbReference type="EC" id="2.5.1.61" evidence="7"/>
<name>A0A937RM45_9ACTN</name>
<dbReference type="AlphaFoldDB" id="A0A937RM45"/>
<dbReference type="InterPro" id="IPR022418">
    <property type="entry name" value="Porphobilinogen_deaminase_C"/>
</dbReference>
<feature type="modified residue" description="S-(dipyrrolylmethanemethyl)cysteine" evidence="7">
    <location>
        <position position="294"/>
    </location>
</feature>
<comment type="subunit">
    <text evidence="3 7">Monomer.</text>
</comment>
<comment type="caution">
    <text evidence="11">The sequence shown here is derived from an EMBL/GenBank/DDBJ whole genome shotgun (WGS) entry which is preliminary data.</text>
</comment>
<dbReference type="PROSITE" id="PS00533">
    <property type="entry name" value="PORPHOBILINOGEN_DEAM"/>
    <property type="match status" value="1"/>
</dbReference>
<feature type="region of interest" description="Disordered" evidence="8">
    <location>
        <begin position="315"/>
        <end position="340"/>
    </location>
</feature>
<evidence type="ECO:0000259" key="10">
    <source>
        <dbReference type="Pfam" id="PF03900"/>
    </source>
</evidence>
<comment type="similarity">
    <text evidence="2 7">Belongs to the HMBS family.</text>
</comment>
<evidence type="ECO:0000256" key="2">
    <source>
        <dbReference type="ARBA" id="ARBA00005638"/>
    </source>
</evidence>
<comment type="catalytic activity">
    <reaction evidence="6 7">
        <text>4 porphobilinogen + H2O = hydroxymethylbilane + 4 NH4(+)</text>
        <dbReference type="Rhea" id="RHEA:13185"/>
        <dbReference type="ChEBI" id="CHEBI:15377"/>
        <dbReference type="ChEBI" id="CHEBI:28938"/>
        <dbReference type="ChEBI" id="CHEBI:57845"/>
        <dbReference type="ChEBI" id="CHEBI:58126"/>
        <dbReference type="EC" id="2.5.1.61"/>
    </reaction>
</comment>
<evidence type="ECO:0000256" key="7">
    <source>
        <dbReference type="HAMAP-Rule" id="MF_00260"/>
    </source>
</evidence>
<dbReference type="PANTHER" id="PTHR11557:SF0">
    <property type="entry name" value="PORPHOBILINOGEN DEAMINASE"/>
    <property type="match status" value="1"/>
</dbReference>
<dbReference type="InterPro" id="IPR022419">
    <property type="entry name" value="Porphobilin_deaminase_cofac_BS"/>
</dbReference>
<dbReference type="Gene3D" id="3.40.190.10">
    <property type="entry name" value="Periplasmic binding protein-like II"/>
    <property type="match status" value="2"/>
</dbReference>
<dbReference type="GO" id="GO:0005737">
    <property type="term" value="C:cytoplasm"/>
    <property type="evidence" value="ECO:0007669"/>
    <property type="project" value="UniProtKB-UniRule"/>
</dbReference>
<proteinExistence type="inferred from homology"/>
<keyword evidence="4 7" id="KW-0808">Transferase</keyword>
<dbReference type="SUPFAM" id="SSF53850">
    <property type="entry name" value="Periplasmic binding protein-like II"/>
    <property type="match status" value="1"/>
</dbReference>
<dbReference type="HAMAP" id="MF_00260">
    <property type="entry name" value="Porphobil_deam"/>
    <property type="match status" value="1"/>
</dbReference>
<comment type="function">
    <text evidence="1 7">Tetrapolymerization of the monopyrrole PBG into the hydroxymethylbilane pre-uroporphyrinogen in several discrete steps.</text>
</comment>
<dbReference type="EMBL" id="JAEACQ010000271">
    <property type="protein sequence ID" value="MBL7631420.1"/>
    <property type="molecule type" value="Genomic_DNA"/>
</dbReference>
<feature type="domain" description="Porphobilinogen deaminase N-terminal" evidence="9">
    <location>
        <begin position="27"/>
        <end position="227"/>
    </location>
</feature>
<dbReference type="GO" id="GO:0004418">
    <property type="term" value="F:hydroxymethylbilane synthase activity"/>
    <property type="evidence" value="ECO:0007669"/>
    <property type="project" value="UniProtKB-UniRule"/>
</dbReference>
<dbReference type="GO" id="GO:0006782">
    <property type="term" value="P:protoporphyrinogen IX biosynthetic process"/>
    <property type="evidence" value="ECO:0007669"/>
    <property type="project" value="UniProtKB-UniRule"/>
</dbReference>
<comment type="cofactor">
    <cofactor evidence="7">
        <name>dipyrromethane</name>
        <dbReference type="ChEBI" id="CHEBI:60342"/>
    </cofactor>
    <text evidence="7">Binds 1 dipyrromethane group covalently.</text>
</comment>
<keyword evidence="12" id="KW-1185">Reference proteome</keyword>
<protein>
    <recommendedName>
        <fullName evidence="7">Porphobilinogen deaminase</fullName>
        <shortName evidence="7">PBG</shortName>
        <ecNumber evidence="7">2.5.1.61</ecNumber>
    </recommendedName>
    <alternativeName>
        <fullName evidence="7">Hydroxymethylbilane synthase</fullName>
        <shortName evidence="7">HMBS</shortName>
    </alternativeName>
    <alternativeName>
        <fullName evidence="7">Pre-uroporphyrinogen synthase</fullName>
    </alternativeName>
</protein>
<dbReference type="Pfam" id="PF03900">
    <property type="entry name" value="Porphobil_deamC"/>
    <property type="match status" value="1"/>
</dbReference>
<dbReference type="Pfam" id="PF01379">
    <property type="entry name" value="Porphobil_deam"/>
    <property type="match status" value="1"/>
</dbReference>
<evidence type="ECO:0000256" key="5">
    <source>
        <dbReference type="ARBA" id="ARBA00023244"/>
    </source>
</evidence>
<evidence type="ECO:0000256" key="1">
    <source>
        <dbReference type="ARBA" id="ARBA00002869"/>
    </source>
</evidence>